<name>A0AAD3XGV4_NEPGR</name>
<dbReference type="InterPro" id="IPR044996">
    <property type="entry name" value="COQ10-like"/>
</dbReference>
<reference evidence="5" key="1">
    <citation type="submission" date="2023-05" db="EMBL/GenBank/DDBJ databases">
        <title>Nepenthes gracilis genome sequencing.</title>
        <authorList>
            <person name="Fukushima K."/>
        </authorList>
    </citation>
    <scope>NUCLEOTIDE SEQUENCE</scope>
    <source>
        <strain evidence="5">SING2019-196</strain>
    </source>
</reference>
<comment type="caution">
    <text evidence="5">The sequence shown here is derived from an EMBL/GenBank/DDBJ whole genome shotgun (WGS) entry which is preliminary data.</text>
</comment>
<comment type="function">
    <text evidence="3">Required for the function of coenzyme Q in the respiratory chain. May serve as a chaperone or may be involved in the transport of Q6 from its site of synthesis to the catalytic sites of the respiratory complexes.</text>
</comment>
<dbReference type="SUPFAM" id="SSF55961">
    <property type="entry name" value="Bet v1-like"/>
    <property type="match status" value="1"/>
</dbReference>
<dbReference type="Pfam" id="PF03364">
    <property type="entry name" value="Polyketide_cyc"/>
    <property type="match status" value="1"/>
</dbReference>
<sequence length="306" mass="35092">MFRKVLRLKLVQPFAATAWNICWELSPLFPPLPLKTAGEQGYRANFDLDPSEYASSEKTCMKDFPNPEVRRRLLSEEGIRQFIRFGQLRRYAPVRFLSSIAGVDRYSLHKSIDTNADKDFGYSTGTVFAYEKIQRRCFLGCGDGDEGSSLSKVHEERLVIGYSPEQLFAVVAAVDLYEDFLPWCQRSEIIRHYPDGSFDADLVIGFKFLVESYISHVELNKPKSIKTTGSQSNLFEHLINIWEFNPGPTPETCSLYFLVDFKFQSPLYRQVASMFFKEVVSRLVSSFTDRCRLIYGPGAPILQNYS</sequence>
<dbReference type="GO" id="GO:0048039">
    <property type="term" value="F:ubiquinone binding"/>
    <property type="evidence" value="ECO:0007669"/>
    <property type="project" value="InterPro"/>
</dbReference>
<evidence type="ECO:0000259" key="4">
    <source>
        <dbReference type="Pfam" id="PF03364"/>
    </source>
</evidence>
<evidence type="ECO:0000313" key="5">
    <source>
        <dbReference type="EMBL" id="GMH04035.1"/>
    </source>
</evidence>
<evidence type="ECO:0000256" key="2">
    <source>
        <dbReference type="ARBA" id="ARBA00011814"/>
    </source>
</evidence>
<dbReference type="PANTHER" id="PTHR12901">
    <property type="entry name" value="SPERM PROTEIN HOMOLOG"/>
    <property type="match status" value="1"/>
</dbReference>
<dbReference type="EMBL" id="BSYO01000004">
    <property type="protein sequence ID" value="GMH04035.1"/>
    <property type="molecule type" value="Genomic_DNA"/>
</dbReference>
<evidence type="ECO:0000313" key="6">
    <source>
        <dbReference type="Proteomes" id="UP001279734"/>
    </source>
</evidence>
<dbReference type="InterPro" id="IPR005031">
    <property type="entry name" value="COQ10_START"/>
</dbReference>
<organism evidence="5 6">
    <name type="scientific">Nepenthes gracilis</name>
    <name type="common">Slender pitcher plant</name>
    <dbReference type="NCBI Taxonomy" id="150966"/>
    <lineage>
        <taxon>Eukaryota</taxon>
        <taxon>Viridiplantae</taxon>
        <taxon>Streptophyta</taxon>
        <taxon>Embryophyta</taxon>
        <taxon>Tracheophyta</taxon>
        <taxon>Spermatophyta</taxon>
        <taxon>Magnoliopsida</taxon>
        <taxon>eudicotyledons</taxon>
        <taxon>Gunneridae</taxon>
        <taxon>Pentapetalae</taxon>
        <taxon>Caryophyllales</taxon>
        <taxon>Nepenthaceae</taxon>
        <taxon>Nepenthes</taxon>
    </lineage>
</organism>
<dbReference type="GO" id="GO:0005739">
    <property type="term" value="C:mitochondrion"/>
    <property type="evidence" value="ECO:0007669"/>
    <property type="project" value="TreeGrafter"/>
</dbReference>
<comment type="subunit">
    <text evidence="2">Interacts with coenzyme Q.</text>
</comment>
<evidence type="ECO:0000256" key="1">
    <source>
        <dbReference type="ARBA" id="ARBA00006885"/>
    </source>
</evidence>
<keyword evidence="6" id="KW-1185">Reference proteome</keyword>
<feature type="domain" description="Coenzyme Q-binding protein COQ10 START" evidence="4">
    <location>
        <begin position="160"/>
        <end position="287"/>
    </location>
</feature>
<dbReference type="CDD" id="cd07813">
    <property type="entry name" value="COQ10p_like"/>
    <property type="match status" value="1"/>
</dbReference>
<proteinExistence type="inferred from homology"/>
<accession>A0AAD3XGV4</accession>
<dbReference type="PANTHER" id="PTHR12901:SF10">
    <property type="entry name" value="COENZYME Q-BINDING PROTEIN COQ10, MITOCHONDRIAL"/>
    <property type="match status" value="1"/>
</dbReference>
<comment type="similarity">
    <text evidence="1">Belongs to the COQ10 family.</text>
</comment>
<dbReference type="GO" id="GO:0045333">
    <property type="term" value="P:cellular respiration"/>
    <property type="evidence" value="ECO:0007669"/>
    <property type="project" value="InterPro"/>
</dbReference>
<evidence type="ECO:0000256" key="3">
    <source>
        <dbReference type="ARBA" id="ARBA00024947"/>
    </source>
</evidence>
<dbReference type="InterPro" id="IPR023393">
    <property type="entry name" value="START-like_dom_sf"/>
</dbReference>
<dbReference type="Proteomes" id="UP001279734">
    <property type="component" value="Unassembled WGS sequence"/>
</dbReference>
<dbReference type="AlphaFoldDB" id="A0AAD3XGV4"/>
<protein>
    <recommendedName>
        <fullName evidence="4">Coenzyme Q-binding protein COQ10 START domain-containing protein</fullName>
    </recommendedName>
</protein>
<gene>
    <name evidence="5" type="ORF">Nepgr_005874</name>
</gene>
<dbReference type="Gene3D" id="3.30.530.20">
    <property type="match status" value="1"/>
</dbReference>